<dbReference type="PANTHER" id="PTHR43662">
    <property type="match status" value="1"/>
</dbReference>
<feature type="domain" description="DUF1996" evidence="2">
    <location>
        <begin position="37"/>
        <end position="266"/>
    </location>
</feature>
<gene>
    <name evidence="3" type="ORF">AAE3_LOCUS9741</name>
</gene>
<dbReference type="Pfam" id="PF09362">
    <property type="entry name" value="DUF1996"/>
    <property type="match status" value="1"/>
</dbReference>
<evidence type="ECO:0000313" key="3">
    <source>
        <dbReference type="EMBL" id="CAA7267468.1"/>
    </source>
</evidence>
<proteinExistence type="predicted"/>
<name>A0A8S0W964_CYCAE</name>
<protein>
    <recommendedName>
        <fullName evidence="2">DUF1996 domain-containing protein</fullName>
    </recommendedName>
</protein>
<dbReference type="Proteomes" id="UP000467700">
    <property type="component" value="Unassembled WGS sequence"/>
</dbReference>
<reference evidence="3 4" key="1">
    <citation type="submission" date="2020-01" db="EMBL/GenBank/DDBJ databases">
        <authorList>
            <person name="Gupta K D."/>
        </authorList>
    </citation>
    <scope>NUCLEOTIDE SEQUENCE [LARGE SCALE GENOMIC DNA]</scope>
</reference>
<organism evidence="3 4">
    <name type="scientific">Cyclocybe aegerita</name>
    <name type="common">Black poplar mushroom</name>
    <name type="synonym">Agrocybe aegerita</name>
    <dbReference type="NCBI Taxonomy" id="1973307"/>
    <lineage>
        <taxon>Eukaryota</taxon>
        <taxon>Fungi</taxon>
        <taxon>Dikarya</taxon>
        <taxon>Basidiomycota</taxon>
        <taxon>Agaricomycotina</taxon>
        <taxon>Agaricomycetes</taxon>
        <taxon>Agaricomycetidae</taxon>
        <taxon>Agaricales</taxon>
        <taxon>Agaricineae</taxon>
        <taxon>Bolbitiaceae</taxon>
        <taxon>Cyclocybe</taxon>
    </lineage>
</organism>
<dbReference type="OrthoDB" id="74764at2759"/>
<accession>A0A8S0W964</accession>
<dbReference type="AlphaFoldDB" id="A0A8S0W964"/>
<evidence type="ECO:0000313" key="4">
    <source>
        <dbReference type="Proteomes" id="UP000467700"/>
    </source>
</evidence>
<dbReference type="InterPro" id="IPR018535">
    <property type="entry name" value="DUF1996"/>
</dbReference>
<dbReference type="PANTHER" id="PTHR43662:SF3">
    <property type="entry name" value="DOMAIN PROTEIN, PUTATIVE (AFU_ORTHOLOGUE AFUA_6G11970)-RELATED"/>
    <property type="match status" value="1"/>
</dbReference>
<evidence type="ECO:0000259" key="2">
    <source>
        <dbReference type="Pfam" id="PF09362"/>
    </source>
</evidence>
<keyword evidence="1" id="KW-0732">Signal</keyword>
<feature type="chain" id="PRO_5035928126" description="DUF1996 domain-containing protein" evidence="1">
    <location>
        <begin position="22"/>
        <end position="580"/>
    </location>
</feature>
<feature type="signal peptide" evidence="1">
    <location>
        <begin position="1"/>
        <end position="21"/>
    </location>
</feature>
<evidence type="ECO:0000256" key="1">
    <source>
        <dbReference type="SAM" id="SignalP"/>
    </source>
</evidence>
<comment type="caution">
    <text evidence="3">The sequence shown here is derived from an EMBL/GenBank/DDBJ whole genome shotgun (WGS) entry which is preliminary data.</text>
</comment>
<dbReference type="EMBL" id="CACVBS010000060">
    <property type="protein sequence ID" value="CAA7267468.1"/>
    <property type="molecule type" value="Genomic_DNA"/>
</dbReference>
<keyword evidence="4" id="KW-1185">Reference proteome</keyword>
<sequence>MKITSFSTLLALSASLPSASAYWLMGIKNFITTERLDPIVNPGAVSGHVHSVVGGSNFGFTASTASLLKSDCTSIPIKEDKSNYWFPHLYFQWKNGSFSSVDGGAVIYYLFDDKPGTTTAFPPDFRMISGSPTLRTYDANSYAQQAIDFLCLDFNGQTTKHTSLPEKRCPSGIRSQINFPSCWDGKNVDSPSHKSHVAFKSGGPDKGKCTDPNFPVELPRIFLEVYWGSANFDSIRDQAMNPNQPFVFAHGDPTGYGNHADFFNGWEPGVLQGAVDGCTCNMYGDPTCCAQKGLFTLEKDTKCYITKSIDEQTTGTVPKLPGNNPVQPAGTPAKMYQADTTPGIISPVYVYTSKPTATGQVVIPPSTAAPTIVAPPPPYPTPSSSSSPLSLSSATLAPVSTVATSSSVPPPVATVSSTLVVIPSSSAPVGSSSVYDYPSSVITTSSTAVSVAPSIITSILSSIVSAVPISSTYVLSSTSATSVTSAAAVTSSSPIGVPSAGHGHGHGPKTTYTHTYVAPTTTSRLAQVTRSTAPPYVVPTPINAGAPGKTCKKKNYGKHYSKGHYHKRQRLSFDFDEGVF</sequence>